<accession>A0ABT3A815</accession>
<dbReference type="SUPFAM" id="SSF53335">
    <property type="entry name" value="S-adenosyl-L-methionine-dependent methyltransferases"/>
    <property type="match status" value="1"/>
</dbReference>
<dbReference type="EMBL" id="JAOWKX010000004">
    <property type="protein sequence ID" value="MCV2884820.1"/>
    <property type="molecule type" value="Genomic_DNA"/>
</dbReference>
<proteinExistence type="predicted"/>
<dbReference type="InterPro" id="IPR029063">
    <property type="entry name" value="SAM-dependent_MTases_sf"/>
</dbReference>
<keyword evidence="2" id="KW-1185">Reference proteome</keyword>
<dbReference type="Proteomes" id="UP001652504">
    <property type="component" value="Unassembled WGS sequence"/>
</dbReference>
<evidence type="ECO:0000313" key="2">
    <source>
        <dbReference type="Proteomes" id="UP001652504"/>
    </source>
</evidence>
<evidence type="ECO:0000313" key="1">
    <source>
        <dbReference type="EMBL" id="MCV2884820.1"/>
    </source>
</evidence>
<organism evidence="1 2">
    <name type="scientific">Fluctibacter corallii</name>
    <dbReference type="NCBI Taxonomy" id="2984329"/>
    <lineage>
        <taxon>Bacteria</taxon>
        <taxon>Pseudomonadati</taxon>
        <taxon>Pseudomonadota</taxon>
        <taxon>Gammaproteobacteria</taxon>
        <taxon>Alteromonadales</taxon>
        <taxon>Alteromonadaceae</taxon>
        <taxon>Fluctibacter</taxon>
    </lineage>
</organism>
<gene>
    <name evidence="1" type="ORF">OE749_08940</name>
</gene>
<comment type="caution">
    <text evidence="1">The sequence shown here is derived from an EMBL/GenBank/DDBJ whole genome shotgun (WGS) entry which is preliminary data.</text>
</comment>
<dbReference type="Pfam" id="PF11899">
    <property type="entry name" value="DUF3419"/>
    <property type="match status" value="1"/>
</dbReference>
<sequence length="359" mass="41048">MAYFSNLNYTLGDEDTLVEHQLLPQNAGHIVAIAGSGGRIVPLIAKRPKIITCVDILQEQLDLTEMRVEAIRQLPFSDFMALFGYPEYPVSTEQRQALFGKLQLRQQTQSRLQAFFQKSGWQPIIYLGKFEKMLITVSKLIRFVVGNRLDVMFEFDDLHEQRNFVKSNAFPHKRWQLALALFGNATALNALLYRGDFPQKNRKGSTFSIYRNMFSDLFNQVLCKESYFFQMLILGRLVNARTSMMEANEAIYKDIKENLTYTQVRYAQTDIVTAINGVDDAVDFVSMSDVPSFMPDDSANTFLNNIAPNLTESGMVVSRGHLRVIHPDSQGFNDISTQLVKLFGSERTGLWQIQCYQKQ</sequence>
<name>A0ABT3A815_9ALTE</name>
<dbReference type="RefSeq" id="WP_263712103.1">
    <property type="nucleotide sequence ID" value="NZ_JAOWKX010000004.1"/>
</dbReference>
<protein>
    <submittedName>
        <fullName evidence="1">DUF3419 family protein</fullName>
    </submittedName>
</protein>
<dbReference type="InterPro" id="IPR021829">
    <property type="entry name" value="DUF3419"/>
</dbReference>
<reference evidence="1 2" key="1">
    <citation type="submission" date="2022-10" db="EMBL/GenBank/DDBJ databases">
        <title>Aestuariibacter sp. AA17 isolated from Montipora capitata coral fragment.</title>
        <authorList>
            <person name="Emsley S.A."/>
            <person name="Pfannmuller K.M."/>
            <person name="Loughran R.M."/>
            <person name="Shlafstein M."/>
            <person name="Papke E."/>
            <person name="Saw J.H."/>
            <person name="Ushijima B."/>
            <person name="Videau P."/>
        </authorList>
    </citation>
    <scope>NUCLEOTIDE SEQUENCE [LARGE SCALE GENOMIC DNA]</scope>
    <source>
        <strain evidence="1 2">AA17</strain>
    </source>
</reference>